<proteinExistence type="predicted"/>
<feature type="compositionally biased region" description="Polar residues" evidence="1">
    <location>
        <begin position="225"/>
        <end position="253"/>
    </location>
</feature>
<evidence type="ECO:0000313" key="3">
    <source>
        <dbReference type="Proteomes" id="UP000319462"/>
    </source>
</evidence>
<feature type="region of interest" description="Disordered" evidence="1">
    <location>
        <begin position="297"/>
        <end position="337"/>
    </location>
</feature>
<protein>
    <submittedName>
        <fullName evidence="2">Hypothetical_protein</fullName>
    </submittedName>
</protein>
<dbReference type="AlphaFoldDB" id="A0A3P3ZFC7"/>
<sequence length="823" mass="89338">MTRQALLFCLRTRATRGNVIAQGEIARGGVICRPAAHCPPFNIVRATCPKCRSPLLCFAYSPTSSPLSPYFCLFEKPDATAALPRNASPQHVGHPRPEQPLVLVAAEATREGRRLARRVTNEKAKRRRLRAKPTRQRIDLAMDPGSVLDNLLARHRGFVVAAQHTAVAKAHRRHGSTSSTAPPSKIVEAVERGVNPLMLGMQAHKTESAAREKAKARRRGLSLDVSRTSQEPPAQSGTASSSLRTAANQSKNASVSTTTVLTTHTQLPAVLATKEMQRSREMAVSATLTSRYQELRAKRLQEDEERKRSRSDPMPALRSTGGGAGQDGEKGAPKHARMEEKQLLLHEPPLRATTATTVSQTRRDVWRRRCTTRKILRNSRRVSRASALRRYWYTALSNNETRTGTRGSFSPAMHAVCTAGSETGEEERAATVTLASKTIPTSERLVCSTPPLSMLALNDATEKRCAIRRLRAAHRSAREVHYNIQIPRKRGDVVTGVRAAAAMPETGQVPAVAAQLAADRSAVSRPSRRQRKEVVRCILSSSATRMWALAAGVVAERLSIVAQLRLECASATALASVLATRTKGVGALPLSLARLFPLFGAAVEVQELELTSAPVRSRRSRGACHAHFASATGGESAWGAPQLRVLQQRKGIVMEEYSETLGILLLPSENRAEMQAWAEEVARLRAQRQGTLACVSEDYKVAPLTRMKSSPSVVRVPKHFPGASGSFVELVQLLLLRTPTILSISHSDRGSMSAPSTVARIPATSVGNLRVLAAVFCGEVSTAAEDCDLAARHADCDDAVPPVAAEGIRSTAYPLHRLLHRCL</sequence>
<dbReference type="Proteomes" id="UP000319462">
    <property type="component" value="Chromosome 33"/>
</dbReference>
<evidence type="ECO:0000313" key="2">
    <source>
        <dbReference type="EMBL" id="SYZ68986.1"/>
    </source>
</evidence>
<gene>
    <name evidence="2" type="ORF">LBRM2904_33.0550</name>
</gene>
<evidence type="ECO:0000256" key="1">
    <source>
        <dbReference type="SAM" id="MobiDB-lite"/>
    </source>
</evidence>
<accession>A0A3P3ZFC7</accession>
<dbReference type="EMBL" id="LS997632">
    <property type="protein sequence ID" value="SYZ68986.1"/>
    <property type="molecule type" value="Genomic_DNA"/>
</dbReference>
<reference evidence="2 3" key="1">
    <citation type="submission" date="2018-09" db="EMBL/GenBank/DDBJ databases">
        <authorList>
            <person name="Peiro R."/>
            <person name="Begona"/>
            <person name="Cbmso G."/>
            <person name="Lopez M."/>
            <person name="Gonzalez S."/>
        </authorList>
    </citation>
    <scope>NUCLEOTIDE SEQUENCE [LARGE SCALE GENOMIC DNA]</scope>
</reference>
<feature type="compositionally biased region" description="Basic and acidic residues" evidence="1">
    <location>
        <begin position="297"/>
        <end position="311"/>
    </location>
</feature>
<feature type="region of interest" description="Disordered" evidence="1">
    <location>
        <begin position="204"/>
        <end position="259"/>
    </location>
</feature>
<feature type="compositionally biased region" description="Basic and acidic residues" evidence="1">
    <location>
        <begin position="204"/>
        <end position="213"/>
    </location>
</feature>
<organism evidence="2 3">
    <name type="scientific">Leishmania braziliensis MHOM/BR/75/M2904</name>
    <dbReference type="NCBI Taxonomy" id="420245"/>
    <lineage>
        <taxon>Eukaryota</taxon>
        <taxon>Discoba</taxon>
        <taxon>Euglenozoa</taxon>
        <taxon>Kinetoplastea</taxon>
        <taxon>Metakinetoplastina</taxon>
        <taxon>Trypanosomatida</taxon>
        <taxon>Trypanosomatidae</taxon>
        <taxon>Leishmaniinae</taxon>
        <taxon>Leishmania</taxon>
        <taxon>Leishmania braziliensis species complex</taxon>
    </lineage>
</organism>
<name>A0A3P3ZFC7_LEIBR</name>
<feature type="compositionally biased region" description="Basic and acidic residues" evidence="1">
    <location>
        <begin position="327"/>
        <end position="337"/>
    </location>
</feature>